<feature type="transmembrane region" description="Helical" evidence="5">
    <location>
        <begin position="208"/>
        <end position="230"/>
    </location>
</feature>
<dbReference type="InterPro" id="IPR036259">
    <property type="entry name" value="MFS_trans_sf"/>
</dbReference>
<dbReference type="InParanoid" id="A0A0C3F2V9"/>
<evidence type="ECO:0000259" key="6">
    <source>
        <dbReference type="PROSITE" id="PS50850"/>
    </source>
</evidence>
<evidence type="ECO:0000313" key="7">
    <source>
        <dbReference type="EMBL" id="KIM74414.1"/>
    </source>
</evidence>
<dbReference type="Pfam" id="PF07690">
    <property type="entry name" value="MFS_1"/>
    <property type="match status" value="1"/>
</dbReference>
<organism evidence="7 8">
    <name type="scientific">Piloderma croceum (strain F 1598)</name>
    <dbReference type="NCBI Taxonomy" id="765440"/>
    <lineage>
        <taxon>Eukaryota</taxon>
        <taxon>Fungi</taxon>
        <taxon>Dikarya</taxon>
        <taxon>Basidiomycota</taxon>
        <taxon>Agaricomycotina</taxon>
        <taxon>Agaricomycetes</taxon>
        <taxon>Agaricomycetidae</taxon>
        <taxon>Atheliales</taxon>
        <taxon>Atheliaceae</taxon>
        <taxon>Piloderma</taxon>
    </lineage>
</organism>
<dbReference type="CDD" id="cd17323">
    <property type="entry name" value="MFS_Tpo1_MDR_like"/>
    <property type="match status" value="1"/>
</dbReference>
<dbReference type="InterPro" id="IPR005829">
    <property type="entry name" value="Sugar_transporter_CS"/>
</dbReference>
<reference evidence="8" key="2">
    <citation type="submission" date="2015-01" db="EMBL/GenBank/DDBJ databases">
        <title>Evolutionary Origins and Diversification of the Mycorrhizal Mutualists.</title>
        <authorList>
            <consortium name="DOE Joint Genome Institute"/>
            <consortium name="Mycorrhizal Genomics Consortium"/>
            <person name="Kohler A."/>
            <person name="Kuo A."/>
            <person name="Nagy L.G."/>
            <person name="Floudas D."/>
            <person name="Copeland A."/>
            <person name="Barry K.W."/>
            <person name="Cichocki N."/>
            <person name="Veneault-Fourrey C."/>
            <person name="LaButti K."/>
            <person name="Lindquist E.A."/>
            <person name="Lipzen A."/>
            <person name="Lundell T."/>
            <person name="Morin E."/>
            <person name="Murat C."/>
            <person name="Riley R."/>
            <person name="Ohm R."/>
            <person name="Sun H."/>
            <person name="Tunlid A."/>
            <person name="Henrissat B."/>
            <person name="Grigoriev I.V."/>
            <person name="Hibbett D.S."/>
            <person name="Martin F."/>
        </authorList>
    </citation>
    <scope>NUCLEOTIDE SEQUENCE [LARGE SCALE GENOMIC DNA]</scope>
    <source>
        <strain evidence="8">F 1598</strain>
    </source>
</reference>
<dbReference type="Proteomes" id="UP000054166">
    <property type="component" value="Unassembled WGS sequence"/>
</dbReference>
<dbReference type="EMBL" id="KN833061">
    <property type="protein sequence ID" value="KIM74414.1"/>
    <property type="molecule type" value="Genomic_DNA"/>
</dbReference>
<name>A0A0C3F2V9_PILCF</name>
<feature type="transmembrane region" description="Helical" evidence="5">
    <location>
        <begin position="365"/>
        <end position="386"/>
    </location>
</feature>
<gene>
    <name evidence="7" type="ORF">PILCRDRAFT_828257</name>
</gene>
<comment type="subcellular location">
    <subcellularLocation>
        <location evidence="1">Membrane</location>
        <topology evidence="1">Multi-pass membrane protein</topology>
    </subcellularLocation>
</comment>
<feature type="transmembrane region" description="Helical" evidence="5">
    <location>
        <begin position="90"/>
        <end position="111"/>
    </location>
</feature>
<dbReference type="OrthoDB" id="5376138at2759"/>
<feature type="transmembrane region" description="Helical" evidence="5">
    <location>
        <begin position="326"/>
        <end position="344"/>
    </location>
</feature>
<evidence type="ECO:0000256" key="2">
    <source>
        <dbReference type="ARBA" id="ARBA00022692"/>
    </source>
</evidence>
<dbReference type="PANTHER" id="PTHR23502">
    <property type="entry name" value="MAJOR FACILITATOR SUPERFAMILY"/>
    <property type="match status" value="1"/>
</dbReference>
<accession>A0A0C3F2V9</accession>
<evidence type="ECO:0000256" key="4">
    <source>
        <dbReference type="ARBA" id="ARBA00023136"/>
    </source>
</evidence>
<dbReference type="Gene3D" id="1.20.1250.20">
    <property type="entry name" value="MFS general substrate transporter like domains"/>
    <property type="match status" value="1"/>
</dbReference>
<feature type="transmembrane region" description="Helical" evidence="5">
    <location>
        <begin position="460"/>
        <end position="479"/>
    </location>
</feature>
<feature type="transmembrane region" description="Helical" evidence="5">
    <location>
        <begin position="288"/>
        <end position="314"/>
    </location>
</feature>
<dbReference type="PROSITE" id="PS50850">
    <property type="entry name" value="MFS"/>
    <property type="match status" value="1"/>
</dbReference>
<dbReference type="FunFam" id="1.20.1250.20:FF:000082">
    <property type="entry name" value="MFS multidrug transporter, putative"/>
    <property type="match status" value="1"/>
</dbReference>
<sequence>MSPALLGRDTMVSVISPDGSGDTDASKSPVETVVIRFAEPDTDNPFDWRPVKKWTTIVTAELYAMITAINSTGYGKGIASMQRDLNCSTLAATAGITSNLVVWAIAPLMLAPISEQFGRRGMMLASTIVFTLCFIPQALAPNIAIVIAFRGLQGAAASSANSLVGGVVADVFQAETRGAPMNMLSFLILSGQGLGAAIFGWVEMSLGFRWIAWINMIIGFVITITVYFLLAETRGSKILEDRARRLTSQTGVLHIADTYGSNKEQKSMFELIKATTSRPIAFLLTEPIVSAMAIWAALLWGIVFLLFSSVPLVFGQYGFSVGQTGAVMVTAMIGAFFGTFAATGQDRLYHRDEKLMPHGRAPPESRLYGACVGGVIVPISLLWFAWGGRPGVHWMVPSVALVLFNFGLFPIYLATYSYLTDSYEQYGSSAIAAQSFMRNLFGGLFPLFTDAMYQNLGYPLASSLLGGLAFAFAIVPFLLMEYGPYVRKKSRVAREIARQQEQRTAIVVRIRGER</sequence>
<evidence type="ECO:0000256" key="3">
    <source>
        <dbReference type="ARBA" id="ARBA00022989"/>
    </source>
</evidence>
<evidence type="ECO:0000256" key="5">
    <source>
        <dbReference type="SAM" id="Phobius"/>
    </source>
</evidence>
<dbReference type="HOGENOM" id="CLU_008455_0_4_1"/>
<dbReference type="InterPro" id="IPR020846">
    <property type="entry name" value="MFS_dom"/>
</dbReference>
<protein>
    <recommendedName>
        <fullName evidence="6">Major facilitator superfamily (MFS) profile domain-containing protein</fullName>
    </recommendedName>
</protein>
<feature type="transmembrane region" description="Helical" evidence="5">
    <location>
        <begin position="184"/>
        <end position="202"/>
    </location>
</feature>
<feature type="domain" description="Major facilitator superfamily (MFS) profile" evidence="6">
    <location>
        <begin position="56"/>
        <end position="484"/>
    </location>
</feature>
<dbReference type="SUPFAM" id="SSF103473">
    <property type="entry name" value="MFS general substrate transporter"/>
    <property type="match status" value="1"/>
</dbReference>
<dbReference type="GO" id="GO:0042908">
    <property type="term" value="P:xenobiotic transport"/>
    <property type="evidence" value="ECO:0007669"/>
    <property type="project" value="UniProtKB-ARBA"/>
</dbReference>
<reference evidence="7 8" key="1">
    <citation type="submission" date="2014-04" db="EMBL/GenBank/DDBJ databases">
        <authorList>
            <consortium name="DOE Joint Genome Institute"/>
            <person name="Kuo A."/>
            <person name="Tarkka M."/>
            <person name="Buscot F."/>
            <person name="Kohler A."/>
            <person name="Nagy L.G."/>
            <person name="Floudas D."/>
            <person name="Copeland A."/>
            <person name="Barry K.W."/>
            <person name="Cichocki N."/>
            <person name="Veneault-Fourrey C."/>
            <person name="LaButti K."/>
            <person name="Lindquist E.A."/>
            <person name="Lipzen A."/>
            <person name="Lundell T."/>
            <person name="Morin E."/>
            <person name="Murat C."/>
            <person name="Sun H."/>
            <person name="Tunlid A."/>
            <person name="Henrissat B."/>
            <person name="Grigoriev I.V."/>
            <person name="Hibbett D.S."/>
            <person name="Martin F."/>
            <person name="Nordberg H.P."/>
            <person name="Cantor M.N."/>
            <person name="Hua S.X."/>
        </authorList>
    </citation>
    <scope>NUCLEOTIDE SEQUENCE [LARGE SCALE GENOMIC DNA]</scope>
    <source>
        <strain evidence="7 8">F 1598</strain>
    </source>
</reference>
<dbReference type="GO" id="GO:0005886">
    <property type="term" value="C:plasma membrane"/>
    <property type="evidence" value="ECO:0007669"/>
    <property type="project" value="TreeGrafter"/>
</dbReference>
<dbReference type="STRING" id="765440.A0A0C3F2V9"/>
<dbReference type="GO" id="GO:0022857">
    <property type="term" value="F:transmembrane transporter activity"/>
    <property type="evidence" value="ECO:0007669"/>
    <property type="project" value="InterPro"/>
</dbReference>
<keyword evidence="3 5" id="KW-1133">Transmembrane helix</keyword>
<dbReference type="PROSITE" id="PS00216">
    <property type="entry name" value="SUGAR_TRANSPORT_1"/>
    <property type="match status" value="1"/>
</dbReference>
<keyword evidence="4 5" id="KW-0472">Membrane</keyword>
<feature type="transmembrane region" description="Helical" evidence="5">
    <location>
        <begin position="123"/>
        <end position="149"/>
    </location>
</feature>
<feature type="transmembrane region" description="Helical" evidence="5">
    <location>
        <begin position="392"/>
        <end position="414"/>
    </location>
</feature>
<dbReference type="PANTHER" id="PTHR23502:SF134">
    <property type="entry name" value="MAJOR FACILITATOR SUPERFAMILY (MFS) PROFILE DOMAIN-CONTAINING PROTEIN-RELATED"/>
    <property type="match status" value="1"/>
</dbReference>
<keyword evidence="8" id="KW-1185">Reference proteome</keyword>
<dbReference type="GO" id="GO:0140115">
    <property type="term" value="P:export across plasma membrane"/>
    <property type="evidence" value="ECO:0007669"/>
    <property type="project" value="UniProtKB-ARBA"/>
</dbReference>
<dbReference type="AlphaFoldDB" id="A0A0C3F2V9"/>
<evidence type="ECO:0000256" key="1">
    <source>
        <dbReference type="ARBA" id="ARBA00004141"/>
    </source>
</evidence>
<evidence type="ECO:0000313" key="8">
    <source>
        <dbReference type="Proteomes" id="UP000054166"/>
    </source>
</evidence>
<proteinExistence type="predicted"/>
<keyword evidence="2 5" id="KW-0812">Transmembrane</keyword>
<dbReference type="InterPro" id="IPR011701">
    <property type="entry name" value="MFS"/>
</dbReference>
<feature type="transmembrane region" description="Helical" evidence="5">
    <location>
        <begin position="426"/>
        <end position="448"/>
    </location>
</feature>